<feature type="region of interest" description="Disordered" evidence="1">
    <location>
        <begin position="27"/>
        <end position="48"/>
    </location>
</feature>
<gene>
    <name evidence="2" type="ORF">JOC27_000112</name>
</gene>
<reference evidence="2 3" key="1">
    <citation type="submission" date="2021-01" db="EMBL/GenBank/DDBJ databases">
        <title>Genomic Encyclopedia of Type Strains, Phase IV (KMG-IV): sequencing the most valuable type-strain genomes for metagenomic binning, comparative biology and taxonomic classification.</title>
        <authorList>
            <person name="Goeker M."/>
        </authorList>
    </citation>
    <scope>NUCLEOTIDE SEQUENCE [LARGE SCALE GENOMIC DNA]</scope>
    <source>
        <strain evidence="2 3">DSM 100968</strain>
    </source>
</reference>
<proteinExistence type="predicted"/>
<sequence length="96" mass="10796">MVQPGQNPRDSIYDPFSYMMFGSQMPPVQPPQGFHPNNSIQPPMPQQPNMMKPFLDQNGHFDVSKVVNGATQLVSVINQTAPAIKQLSPLLKFFQR</sequence>
<feature type="compositionally biased region" description="Low complexity" evidence="1">
    <location>
        <begin position="36"/>
        <end position="48"/>
    </location>
</feature>
<organism evidence="2 3">
    <name type="scientific">Sporolactobacillus spathodeae</name>
    <dbReference type="NCBI Taxonomy" id="1465502"/>
    <lineage>
        <taxon>Bacteria</taxon>
        <taxon>Bacillati</taxon>
        <taxon>Bacillota</taxon>
        <taxon>Bacilli</taxon>
        <taxon>Bacillales</taxon>
        <taxon>Sporolactobacillaceae</taxon>
        <taxon>Sporolactobacillus</taxon>
    </lineage>
</organism>
<evidence type="ECO:0008006" key="4">
    <source>
        <dbReference type="Google" id="ProtNLM"/>
    </source>
</evidence>
<dbReference type="RefSeq" id="WP_205005038.1">
    <property type="nucleotide sequence ID" value="NZ_CBCRXA010000001.1"/>
</dbReference>
<dbReference type="Pfam" id="PF14179">
    <property type="entry name" value="YppG"/>
    <property type="match status" value="1"/>
</dbReference>
<comment type="caution">
    <text evidence="2">The sequence shown here is derived from an EMBL/GenBank/DDBJ whole genome shotgun (WGS) entry which is preliminary data.</text>
</comment>
<keyword evidence="3" id="KW-1185">Reference proteome</keyword>
<evidence type="ECO:0000256" key="1">
    <source>
        <dbReference type="SAM" id="MobiDB-lite"/>
    </source>
</evidence>
<dbReference type="Proteomes" id="UP000823201">
    <property type="component" value="Unassembled WGS sequence"/>
</dbReference>
<name>A0ABS2Q4H7_9BACL</name>
<accession>A0ABS2Q4H7</accession>
<dbReference type="EMBL" id="JAFBEV010000001">
    <property type="protein sequence ID" value="MBM7656676.1"/>
    <property type="molecule type" value="Genomic_DNA"/>
</dbReference>
<evidence type="ECO:0000313" key="2">
    <source>
        <dbReference type="EMBL" id="MBM7656676.1"/>
    </source>
</evidence>
<dbReference type="InterPro" id="IPR025555">
    <property type="entry name" value="YppG"/>
</dbReference>
<protein>
    <recommendedName>
        <fullName evidence="4">YppG-like protein</fullName>
    </recommendedName>
</protein>
<evidence type="ECO:0000313" key="3">
    <source>
        <dbReference type="Proteomes" id="UP000823201"/>
    </source>
</evidence>